<keyword evidence="2 5" id="KW-0808">Transferase</keyword>
<name>A0A939J8R0_9HYPH</name>
<evidence type="ECO:0000256" key="3">
    <source>
        <dbReference type="ARBA" id="ARBA00022691"/>
    </source>
</evidence>
<comment type="function">
    <text evidence="5">Specifically methylates the pseudouridine at position 1915 (m3Psi1915) in 23S rRNA.</text>
</comment>
<dbReference type="InterPro" id="IPR003742">
    <property type="entry name" value="RlmH-like"/>
</dbReference>
<feature type="binding site" evidence="5">
    <location>
        <begin position="127"/>
        <end position="132"/>
    </location>
    <ligand>
        <name>S-adenosyl-L-methionine</name>
        <dbReference type="ChEBI" id="CHEBI:59789"/>
    </ligand>
</feature>
<reference evidence="6" key="1">
    <citation type="submission" date="2021-03" db="EMBL/GenBank/DDBJ databases">
        <title>Roseibium sp. CAU 1637 isolated from Incheon.</title>
        <authorList>
            <person name="Kim W."/>
        </authorList>
    </citation>
    <scope>NUCLEOTIDE SEQUENCE</scope>
    <source>
        <strain evidence="6">CAU 1637</strain>
    </source>
</reference>
<dbReference type="InterPro" id="IPR029026">
    <property type="entry name" value="tRNA_m1G_MTases_N"/>
</dbReference>
<feature type="binding site" evidence="5">
    <location>
        <position position="76"/>
    </location>
    <ligand>
        <name>S-adenosyl-L-methionine</name>
        <dbReference type="ChEBI" id="CHEBI:59789"/>
    </ligand>
</feature>
<dbReference type="Pfam" id="PF02590">
    <property type="entry name" value="SPOUT_MTase"/>
    <property type="match status" value="1"/>
</dbReference>
<protein>
    <recommendedName>
        <fullName evidence="5">Ribosomal RNA large subunit methyltransferase H</fullName>
        <ecNumber evidence="5">2.1.1.177</ecNumber>
    </recommendedName>
    <alternativeName>
        <fullName evidence="5">23S rRNA (pseudouridine1915-N3)-methyltransferase</fullName>
    </alternativeName>
    <alternativeName>
        <fullName evidence="5">23S rRNA m3Psi1915 methyltransferase</fullName>
    </alternativeName>
    <alternativeName>
        <fullName evidence="5">rRNA (pseudouridine-N3-)-methyltransferase RlmH</fullName>
    </alternativeName>
</protein>
<feature type="binding site" evidence="5">
    <location>
        <position position="108"/>
    </location>
    <ligand>
        <name>S-adenosyl-L-methionine</name>
        <dbReference type="ChEBI" id="CHEBI:59789"/>
    </ligand>
</feature>
<evidence type="ECO:0000313" key="6">
    <source>
        <dbReference type="EMBL" id="MBO0345561.1"/>
    </source>
</evidence>
<dbReference type="SUPFAM" id="SSF75217">
    <property type="entry name" value="alpha/beta knot"/>
    <property type="match status" value="1"/>
</dbReference>
<dbReference type="PIRSF" id="PIRSF004505">
    <property type="entry name" value="MT_bac"/>
    <property type="match status" value="1"/>
</dbReference>
<dbReference type="InterPro" id="IPR029028">
    <property type="entry name" value="Alpha/beta_knot_MTases"/>
</dbReference>
<comment type="similarity">
    <text evidence="4 5">Belongs to the RNA methyltransferase RlmH family.</text>
</comment>
<evidence type="ECO:0000256" key="2">
    <source>
        <dbReference type="ARBA" id="ARBA00022679"/>
    </source>
</evidence>
<dbReference type="Gene3D" id="3.40.1280.10">
    <property type="match status" value="1"/>
</dbReference>
<dbReference type="NCBIfam" id="NF000989">
    <property type="entry name" value="PRK00103.2-3"/>
    <property type="match status" value="1"/>
</dbReference>
<dbReference type="EMBL" id="JAFLNF010000004">
    <property type="protein sequence ID" value="MBO0345561.1"/>
    <property type="molecule type" value="Genomic_DNA"/>
</dbReference>
<accession>A0A939J8R0</accession>
<dbReference type="Proteomes" id="UP000664779">
    <property type="component" value="Unassembled WGS sequence"/>
</dbReference>
<gene>
    <name evidence="5 6" type="primary">rlmH</name>
    <name evidence="6" type="ORF">J0X15_10045</name>
</gene>
<dbReference type="EC" id="2.1.1.177" evidence="5"/>
<dbReference type="HAMAP" id="MF_00658">
    <property type="entry name" value="23SrRNA_methyltr_H"/>
    <property type="match status" value="1"/>
</dbReference>
<comment type="subunit">
    <text evidence="5">Homodimer.</text>
</comment>
<keyword evidence="5" id="KW-0698">rRNA processing</keyword>
<dbReference type="GO" id="GO:0070038">
    <property type="term" value="F:rRNA (pseudouridine-N3-)-methyltransferase activity"/>
    <property type="evidence" value="ECO:0007669"/>
    <property type="project" value="UniProtKB-UniRule"/>
</dbReference>
<dbReference type="AlphaFoldDB" id="A0A939J8R0"/>
<keyword evidence="5" id="KW-0963">Cytoplasm</keyword>
<dbReference type="PANTHER" id="PTHR33603">
    <property type="entry name" value="METHYLTRANSFERASE"/>
    <property type="match status" value="1"/>
</dbReference>
<comment type="subcellular location">
    <subcellularLocation>
        <location evidence="5">Cytoplasm</location>
    </subcellularLocation>
</comment>
<evidence type="ECO:0000256" key="1">
    <source>
        <dbReference type="ARBA" id="ARBA00022603"/>
    </source>
</evidence>
<sequence length="160" mass="17603">MRITIACVGRMKSGAERDLFDRYLDRAQKIGRPLGVTSVSIKELAESPARKASDRKADEAKALLALLPPGARLVVLDEHGKTMTSPQFSSRIDDWKMEGVPDVVFAIGGADGHGADLLSRADQKLAFGAMTWPHQIARILLVEQVYRALTIQSGHPYHRE</sequence>
<evidence type="ECO:0000313" key="7">
    <source>
        <dbReference type="Proteomes" id="UP000664779"/>
    </source>
</evidence>
<comment type="catalytic activity">
    <reaction evidence="5">
        <text>pseudouridine(1915) in 23S rRNA + S-adenosyl-L-methionine = N(3)-methylpseudouridine(1915) in 23S rRNA + S-adenosyl-L-homocysteine + H(+)</text>
        <dbReference type="Rhea" id="RHEA:42752"/>
        <dbReference type="Rhea" id="RHEA-COMP:10221"/>
        <dbReference type="Rhea" id="RHEA-COMP:10222"/>
        <dbReference type="ChEBI" id="CHEBI:15378"/>
        <dbReference type="ChEBI" id="CHEBI:57856"/>
        <dbReference type="ChEBI" id="CHEBI:59789"/>
        <dbReference type="ChEBI" id="CHEBI:65314"/>
        <dbReference type="ChEBI" id="CHEBI:74486"/>
        <dbReference type="EC" id="2.1.1.177"/>
    </reaction>
</comment>
<proteinExistence type="inferred from homology"/>
<organism evidence="6 7">
    <name type="scientific">Roseibium limicola</name>
    <dbReference type="NCBI Taxonomy" id="2816037"/>
    <lineage>
        <taxon>Bacteria</taxon>
        <taxon>Pseudomonadati</taxon>
        <taxon>Pseudomonadota</taxon>
        <taxon>Alphaproteobacteria</taxon>
        <taxon>Hyphomicrobiales</taxon>
        <taxon>Stappiaceae</taxon>
        <taxon>Roseibium</taxon>
    </lineage>
</organism>
<dbReference type="CDD" id="cd18081">
    <property type="entry name" value="RlmH-like"/>
    <property type="match status" value="1"/>
</dbReference>
<dbReference type="GO" id="GO:0005737">
    <property type="term" value="C:cytoplasm"/>
    <property type="evidence" value="ECO:0007669"/>
    <property type="project" value="UniProtKB-SubCell"/>
</dbReference>
<dbReference type="RefSeq" id="WP_206940322.1">
    <property type="nucleotide sequence ID" value="NZ_JAFLNF010000004.1"/>
</dbReference>
<evidence type="ECO:0000256" key="4">
    <source>
        <dbReference type="ARBA" id="ARBA00038303"/>
    </source>
</evidence>
<keyword evidence="1 5" id="KW-0489">Methyltransferase</keyword>
<dbReference type="PANTHER" id="PTHR33603:SF1">
    <property type="entry name" value="RIBOSOMAL RNA LARGE SUBUNIT METHYLTRANSFERASE H"/>
    <property type="match status" value="1"/>
</dbReference>
<keyword evidence="3 5" id="KW-0949">S-adenosyl-L-methionine</keyword>
<keyword evidence="7" id="KW-1185">Reference proteome</keyword>
<comment type="caution">
    <text evidence="6">The sequence shown here is derived from an EMBL/GenBank/DDBJ whole genome shotgun (WGS) entry which is preliminary data.</text>
</comment>
<evidence type="ECO:0000256" key="5">
    <source>
        <dbReference type="HAMAP-Rule" id="MF_00658"/>
    </source>
</evidence>